<sequence>MHADTYQQLAARVNAQIAAHDARQRPGLTLQRIPGDDAKAWERVLTELRGADNLTVLPLRDGAVRLAWHSWLD</sequence>
<dbReference type="Proteomes" id="UP000077748">
    <property type="component" value="Chromosome"/>
</dbReference>
<accession>A0A127MSX5</accession>
<dbReference type="InterPro" id="IPR012449">
    <property type="entry name" value="Phage_F116_Orf28"/>
</dbReference>
<name>A0A127MSX5_9PSED</name>
<organism evidence="1 2">
    <name type="scientific">Pseudomonas citronellolis</name>
    <dbReference type="NCBI Taxonomy" id="53408"/>
    <lineage>
        <taxon>Bacteria</taxon>
        <taxon>Pseudomonadati</taxon>
        <taxon>Pseudomonadota</taxon>
        <taxon>Gammaproteobacteria</taxon>
        <taxon>Pseudomonadales</taxon>
        <taxon>Pseudomonadaceae</taxon>
        <taxon>Pseudomonas</taxon>
    </lineage>
</organism>
<evidence type="ECO:0000313" key="1">
    <source>
        <dbReference type="EMBL" id="ANI15077.1"/>
    </source>
</evidence>
<proteinExistence type="predicted"/>
<dbReference type="Pfam" id="PF07867">
    <property type="entry name" value="DUF1654"/>
    <property type="match status" value="1"/>
</dbReference>
<reference evidence="1 2" key="1">
    <citation type="submission" date="2016-05" db="EMBL/GenBank/DDBJ databases">
        <title>Genome Sequence of Pseudomonas citronellolis Strain SJTE-3, an Estrogens and Persistent Organic Pollutants degradation strain.</title>
        <authorList>
            <person name="Liang R."/>
        </authorList>
    </citation>
    <scope>NUCLEOTIDE SEQUENCE [LARGE SCALE GENOMIC DNA]</scope>
    <source>
        <strain evidence="1 2">SJTE-3</strain>
    </source>
</reference>
<evidence type="ECO:0000313" key="2">
    <source>
        <dbReference type="Proteomes" id="UP000077748"/>
    </source>
</evidence>
<dbReference type="EMBL" id="CP015878">
    <property type="protein sequence ID" value="ANI15077.1"/>
    <property type="molecule type" value="Genomic_DNA"/>
</dbReference>
<dbReference type="RefSeq" id="WP_009620152.1">
    <property type="nucleotide sequence ID" value="NZ_BDGS01000001.1"/>
</dbReference>
<gene>
    <name evidence="1" type="ORF">A9C11_14240</name>
</gene>
<dbReference type="AlphaFoldDB" id="A0A127MSX5"/>
<protein>
    <submittedName>
        <fullName evidence="1">Uncharacterized protein</fullName>
    </submittedName>
</protein>
<dbReference type="KEGG" id="pcq:PcP3B5_28960"/>
<dbReference type="GeneID" id="72995988"/>